<feature type="repeat" description="CHCR" evidence="2">
    <location>
        <begin position="991"/>
        <end position="1137"/>
    </location>
</feature>
<feature type="repeat" description="CHCR" evidence="2">
    <location>
        <begin position="1439"/>
        <end position="1582"/>
    </location>
</feature>
<feature type="repeat" description="CHCR" evidence="2">
    <location>
        <begin position="547"/>
        <end position="693"/>
    </location>
</feature>
<feature type="repeat" description="CHCR" evidence="2">
    <location>
        <begin position="1141"/>
        <end position="1285"/>
    </location>
</feature>
<dbReference type="Pfam" id="PF00637">
    <property type="entry name" value="Clathrin"/>
    <property type="match status" value="7"/>
</dbReference>
<keyword evidence="3" id="KW-0175">Coiled coil</keyword>
<organism evidence="4 5">
    <name type="scientific">Stentor coeruleus</name>
    <dbReference type="NCBI Taxonomy" id="5963"/>
    <lineage>
        <taxon>Eukaryota</taxon>
        <taxon>Sar</taxon>
        <taxon>Alveolata</taxon>
        <taxon>Ciliophora</taxon>
        <taxon>Postciliodesmatophora</taxon>
        <taxon>Heterotrichea</taxon>
        <taxon>Heterotrichida</taxon>
        <taxon>Stentoridae</taxon>
        <taxon>Stentor</taxon>
    </lineage>
</organism>
<name>A0A1R2BRS7_9CILI</name>
<dbReference type="Gene3D" id="1.25.40.10">
    <property type="entry name" value="Tetratricopeptide repeat domain"/>
    <property type="match status" value="3"/>
</dbReference>
<comment type="function">
    <text evidence="1">Clathrin is the major protein of the polyhedral coat of coated pits and vesicles.</text>
</comment>
<dbReference type="GO" id="GO:0030130">
    <property type="term" value="C:clathrin coat of trans-Golgi network vesicle"/>
    <property type="evidence" value="ECO:0007669"/>
    <property type="project" value="InterPro"/>
</dbReference>
<dbReference type="PANTHER" id="PTHR10292:SF1">
    <property type="entry name" value="CLATHRIN HEAVY CHAIN"/>
    <property type="match status" value="1"/>
</dbReference>
<keyword evidence="1" id="KW-0472">Membrane</keyword>
<protein>
    <recommendedName>
        <fullName evidence="1">Clathrin heavy chain</fullName>
    </recommendedName>
</protein>
<dbReference type="SUPFAM" id="SSF48371">
    <property type="entry name" value="ARM repeat"/>
    <property type="match status" value="5"/>
</dbReference>
<feature type="repeat" description="CHCR" evidence="2">
    <location>
        <begin position="1290"/>
        <end position="1436"/>
    </location>
</feature>
<dbReference type="GO" id="GO:0005198">
    <property type="term" value="F:structural molecule activity"/>
    <property type="evidence" value="ECO:0007669"/>
    <property type="project" value="InterPro"/>
</dbReference>
<dbReference type="InterPro" id="IPR016341">
    <property type="entry name" value="Clathrin_heavy_chain"/>
</dbReference>
<evidence type="ECO:0000313" key="4">
    <source>
        <dbReference type="EMBL" id="OMJ79513.1"/>
    </source>
</evidence>
<dbReference type="SUPFAM" id="SSF50989">
    <property type="entry name" value="Clathrin heavy-chain terminal domain"/>
    <property type="match status" value="1"/>
</dbReference>
<comment type="similarity">
    <text evidence="1">Belongs to the clathrin heavy chain family.</text>
</comment>
<evidence type="ECO:0000313" key="5">
    <source>
        <dbReference type="Proteomes" id="UP000187209"/>
    </source>
</evidence>
<dbReference type="PIRSF" id="PIRSF002290">
    <property type="entry name" value="Clathrin_H_chain"/>
    <property type="match status" value="1"/>
</dbReference>
<dbReference type="SMART" id="SM00299">
    <property type="entry name" value="CLH"/>
    <property type="match status" value="7"/>
</dbReference>
<comment type="subcellular location">
    <subcellularLocation>
        <location evidence="1">Cytoplasmic vesicle membrane</location>
        <topology evidence="1">Peripheral membrane protein</topology>
        <orientation evidence="1">Cytoplasmic side</orientation>
    </subcellularLocation>
    <subcellularLocation>
        <location evidence="1">Membrane</location>
        <location evidence="1">Coated pit</location>
        <topology evidence="1">Peripheral membrane protein</topology>
        <orientation evidence="1">Cytoplasmic side</orientation>
    </subcellularLocation>
</comment>
<dbReference type="EMBL" id="MPUH01000467">
    <property type="protein sequence ID" value="OMJ79513.1"/>
    <property type="molecule type" value="Genomic_DNA"/>
</dbReference>
<comment type="caution">
    <text evidence="4">The sequence shown here is derived from an EMBL/GenBank/DDBJ whole genome shotgun (WGS) entry which is preliminary data.</text>
</comment>
<evidence type="ECO:0000256" key="2">
    <source>
        <dbReference type="PROSITE-ProRule" id="PRU01006"/>
    </source>
</evidence>
<dbReference type="GO" id="GO:0032051">
    <property type="term" value="F:clathrin light chain binding"/>
    <property type="evidence" value="ECO:0007669"/>
    <property type="project" value="InterPro"/>
</dbReference>
<dbReference type="Gene3D" id="2.130.10.110">
    <property type="entry name" value="Clathrin heavy-chain terminal domain"/>
    <property type="match status" value="1"/>
</dbReference>
<dbReference type="Pfam" id="PF13838">
    <property type="entry name" value="Clathrin_H_link"/>
    <property type="match status" value="1"/>
</dbReference>
<keyword evidence="5" id="KW-1185">Reference proteome</keyword>
<dbReference type="Proteomes" id="UP000187209">
    <property type="component" value="Unassembled WGS sequence"/>
</dbReference>
<dbReference type="PANTHER" id="PTHR10292">
    <property type="entry name" value="CLATHRIN HEAVY CHAIN RELATED"/>
    <property type="match status" value="1"/>
</dbReference>
<dbReference type="GO" id="GO:0030132">
    <property type="term" value="C:clathrin coat of coated pit"/>
    <property type="evidence" value="ECO:0007669"/>
    <property type="project" value="InterPro"/>
</dbReference>
<dbReference type="InterPro" id="IPR055358">
    <property type="entry name" value="CHCR"/>
</dbReference>
<evidence type="ECO:0000256" key="1">
    <source>
        <dbReference type="PIRNR" id="PIRNR002290"/>
    </source>
</evidence>
<keyword evidence="1" id="KW-0968">Cytoplasmic vesicle</keyword>
<proteinExistence type="inferred from homology"/>
<evidence type="ECO:0000256" key="3">
    <source>
        <dbReference type="SAM" id="Coils"/>
    </source>
</evidence>
<sequence>MAQSQLPVRLFAVADLPSLGLNPSSFRFGFLTLESEKYICIREEAEGSAQVVVVELQNNNNVIRRPMKAEAAIMNPQYNIIALKAKNETSGGHFVQVYNLDTKAKTKVHDFPEPIVYWRWLSVNKLAVITSRTVFHWSMEGTDTPLRMFDRAGPLEGATQIINYAADNQETWCLLTGISTPDGGKTINGHMQLFFTGGQQQQILEGHAGCFGEVPLRDGQPSTTCFAFIEKKASEGVSRIHVMEINKPASGQKFKATVEVVYPVEAQNDFPVAMHLLSKYGIIAAITKLGYLYLFETVSANLIYRTRLSEEPIFVTSRSSRMDSVLGVNRRGQVLGISIEEANIVSFIMNNCRHIPDSMAVGFSLAQRFNLPGANELFVQGFNRCLAGGDVKGAAKIAAGAPGTLLRNQETIMRLRSLPQVPGQPHPMLAYFSSLLEIGKLNRYEVLEIARPLLQQGRKQILEAWVREDKVECSEELGDLVREFDAHLALQVNMKINNPQKVLVGLMETGQYNKVKEYCSQNGISPDYMSIIRQLAVTNIDSALTLAKQAGKSIDINAVADIFLCQNNLQAATAYLLEVLKDNLPEQGHLQTKLLELNIAQAPQVAETIFQTDMFSHYDKIKIAQLCEQAEMFQRAVENYRDINDIRRVLVRGRGFSSDFLISFFGHMTPNNALQCLYDMMKANRAANLQVVVQAAIKYYSEITIAALIEMFEKFGSYDGLFYFLGSVLTFTEDPDVYFKYIESAAKLNQSGEVERVVRETKFYDPVRVKDFLKDIRLPDPRPLIYLCDIHGFTEELTRYLFKNNLNRYIEVYLVKLNPKAAPAVLGTLLELDSDETYVKQILNTIRSACPAEILIEEMEKRNRLRVIQSWLEDREREGVIDSPVHTALAKIYIDTNRDPEDFLIRNEHYDAKIVGKYCEERNPELAVKAYTRAWGECDDELINLTNHNGMFRIQARYLVERKNLDLWTKVLSDENEYRRSVIDQVVAFALPESREVEEVSITVKAFLKVDLQKELIELLEKIVLHKSDFSKNKNLQNMLIVTAIKADPSRVIDYINRLDNYDAPEIAQYALSQHGLAEEAFLIYRKAGMFEEAIDVLLSNLASIDRASEFAERVGSPEVWSRLGRALLDHNRAEDSIEAFLKAKDASYYKDVIIAAEAAQCFLKLIKFLNLARVQQLHQKDSTIDSELVFALAKCDMLAELEEFIGTSNQADIGKVGERCFDEKMYEAARILFQSVNNWARLASCLVKLKRFMEAMEAAKQANSPRVWKEVTFACVENKEFKLAVIAGLNIITHPDHLEDIIRHYEHWGYPDELIILLENGMPSERAHQGIFTELGALYAKYRPKRLMEHCKNYYQKINIPKLTRSCERFRRWAEAVFLYMKYDEFDNALVTMIEHSYKAWNHTIFTDVIQKATNQDFFFKAILFYLEEQPMLLNDLLKCISAKIDHAKAVQVLRRAGHLALALPWLQSVQMYNVSQVNEAVNELLIELEDYETLRVSVTSFDSFDQLSLAKTLERHSLLEMRRISTYLYRVNQKYAQSIELSKADQYYQDAMETANQSKSPELIEELIRFFIQIKDKEAFCACTYICYNYLSPDIVMELAWRAGYFDFAMPYFIQSMKDMHSRIQQLEKKATIKEKKEEEKAEQQSRAPLETLDAMSMVMPGLNNNMPALMPSMPMTGMNPMMMTGMNPMMMTGMNPMMMTGMIDPSMAGFQTRFK</sequence>
<dbReference type="InterPro" id="IPR016025">
    <property type="entry name" value="Clathrin_H-chain_N"/>
</dbReference>
<dbReference type="Gene3D" id="1.25.40.730">
    <property type="match status" value="1"/>
</dbReference>
<keyword evidence="1" id="KW-0168">Coated pit</keyword>
<dbReference type="FunFam" id="1.25.40.10:FF:000001">
    <property type="entry name" value="Clathrin heavy chain"/>
    <property type="match status" value="1"/>
</dbReference>
<dbReference type="GO" id="GO:0006898">
    <property type="term" value="P:receptor-mediated endocytosis"/>
    <property type="evidence" value="ECO:0007669"/>
    <property type="project" value="TreeGrafter"/>
</dbReference>
<dbReference type="InterPro" id="IPR000547">
    <property type="entry name" value="Clathrin_H-chain/VPS_repeat"/>
</dbReference>
<feature type="repeat" description="CHCR" evidence="2">
    <location>
        <begin position="696"/>
        <end position="838"/>
    </location>
</feature>
<dbReference type="InterPro" id="IPR016024">
    <property type="entry name" value="ARM-type_fold"/>
</dbReference>
<feature type="coiled-coil region" evidence="3">
    <location>
        <begin position="1619"/>
        <end position="1649"/>
    </location>
</feature>
<dbReference type="PROSITE" id="PS50236">
    <property type="entry name" value="CHCR"/>
    <property type="match status" value="7"/>
</dbReference>
<reference evidence="4 5" key="1">
    <citation type="submission" date="2016-11" db="EMBL/GenBank/DDBJ databases">
        <title>The macronuclear genome of Stentor coeruleus: a giant cell with tiny introns.</title>
        <authorList>
            <person name="Slabodnick M."/>
            <person name="Ruby J.G."/>
            <person name="Reiff S.B."/>
            <person name="Swart E.C."/>
            <person name="Gosai S."/>
            <person name="Prabakaran S."/>
            <person name="Witkowska E."/>
            <person name="Larue G.E."/>
            <person name="Fisher S."/>
            <person name="Freeman R.M."/>
            <person name="Gunawardena J."/>
            <person name="Chu W."/>
            <person name="Stover N.A."/>
            <person name="Gregory B.D."/>
            <person name="Nowacki M."/>
            <person name="Derisi J."/>
            <person name="Roy S.W."/>
            <person name="Marshall W.F."/>
            <person name="Sood P."/>
        </authorList>
    </citation>
    <scope>NUCLEOTIDE SEQUENCE [LARGE SCALE GENOMIC DNA]</scope>
    <source>
        <strain evidence="4">WM001</strain>
    </source>
</reference>
<accession>A0A1R2BRS7</accession>
<dbReference type="GO" id="GO:0071439">
    <property type="term" value="C:clathrin complex"/>
    <property type="evidence" value="ECO:0007669"/>
    <property type="project" value="InterPro"/>
</dbReference>
<dbReference type="GO" id="GO:0006886">
    <property type="term" value="P:intracellular protein transport"/>
    <property type="evidence" value="ECO:0007669"/>
    <property type="project" value="UniProtKB-UniRule"/>
</dbReference>
<gene>
    <name evidence="4" type="ORF">SteCoe_20439</name>
</gene>
<dbReference type="OrthoDB" id="421917at2759"/>
<dbReference type="InterPro" id="IPR011990">
    <property type="entry name" value="TPR-like_helical_dom_sf"/>
</dbReference>
<feature type="repeat" description="CHCR" evidence="2">
    <location>
        <begin position="843"/>
        <end position="984"/>
    </location>
</feature>